<accession>A0A0E9R2X8</accession>
<protein>
    <submittedName>
        <fullName evidence="2">Uncharacterized protein</fullName>
    </submittedName>
</protein>
<reference evidence="2" key="2">
    <citation type="journal article" date="2015" name="Fish Shellfish Immunol.">
        <title>Early steps in the European eel (Anguilla anguilla)-Vibrio vulnificus interaction in the gills: Role of the RtxA13 toxin.</title>
        <authorList>
            <person name="Callol A."/>
            <person name="Pajuelo D."/>
            <person name="Ebbesson L."/>
            <person name="Teles M."/>
            <person name="MacKenzie S."/>
            <person name="Amaro C."/>
        </authorList>
    </citation>
    <scope>NUCLEOTIDE SEQUENCE</scope>
</reference>
<sequence>MTCMREITLHVTSKRLLFLQKFSCIYITWLFLSLILFFGCNSFLWLMQPETAVRSEIRSGGFPRERKTNYRISEEHSKQQQMDGTENGLCLGNFNL</sequence>
<evidence type="ECO:0000256" key="1">
    <source>
        <dbReference type="SAM" id="Phobius"/>
    </source>
</evidence>
<keyword evidence="1" id="KW-1133">Transmembrane helix</keyword>
<dbReference type="AlphaFoldDB" id="A0A0E9R2X8"/>
<organism evidence="2">
    <name type="scientific">Anguilla anguilla</name>
    <name type="common">European freshwater eel</name>
    <name type="synonym">Muraena anguilla</name>
    <dbReference type="NCBI Taxonomy" id="7936"/>
    <lineage>
        <taxon>Eukaryota</taxon>
        <taxon>Metazoa</taxon>
        <taxon>Chordata</taxon>
        <taxon>Craniata</taxon>
        <taxon>Vertebrata</taxon>
        <taxon>Euteleostomi</taxon>
        <taxon>Actinopterygii</taxon>
        <taxon>Neopterygii</taxon>
        <taxon>Teleostei</taxon>
        <taxon>Anguilliformes</taxon>
        <taxon>Anguillidae</taxon>
        <taxon>Anguilla</taxon>
    </lineage>
</organism>
<dbReference type="EMBL" id="GBXM01085108">
    <property type="protein sequence ID" value="JAH23469.1"/>
    <property type="molecule type" value="Transcribed_RNA"/>
</dbReference>
<evidence type="ECO:0000313" key="2">
    <source>
        <dbReference type="EMBL" id="JAH23469.1"/>
    </source>
</evidence>
<keyword evidence="1" id="KW-0472">Membrane</keyword>
<proteinExistence type="predicted"/>
<feature type="transmembrane region" description="Helical" evidence="1">
    <location>
        <begin position="24"/>
        <end position="47"/>
    </location>
</feature>
<reference evidence="2" key="1">
    <citation type="submission" date="2014-11" db="EMBL/GenBank/DDBJ databases">
        <authorList>
            <person name="Amaro Gonzalez C."/>
        </authorList>
    </citation>
    <scope>NUCLEOTIDE SEQUENCE</scope>
</reference>
<keyword evidence="1" id="KW-0812">Transmembrane</keyword>
<name>A0A0E9R2X8_ANGAN</name>